<organism evidence="1 2">
    <name type="scientific">Leptothrix cholodnii (strain ATCC 51168 / LMG 8142 / SP-6)</name>
    <name type="common">Leptothrix discophora (strain SP-6)</name>
    <dbReference type="NCBI Taxonomy" id="395495"/>
    <lineage>
        <taxon>Bacteria</taxon>
        <taxon>Pseudomonadati</taxon>
        <taxon>Pseudomonadota</taxon>
        <taxon>Betaproteobacteria</taxon>
        <taxon>Burkholderiales</taxon>
        <taxon>Sphaerotilaceae</taxon>
        <taxon>Leptothrix</taxon>
    </lineage>
</organism>
<accession>B1Y3J1</accession>
<evidence type="ECO:0000313" key="1">
    <source>
        <dbReference type="EMBL" id="ACB34519.1"/>
    </source>
</evidence>
<reference evidence="1 2" key="1">
    <citation type="submission" date="2008-03" db="EMBL/GenBank/DDBJ databases">
        <title>Complete sequence of Leptothrix cholodnii SP-6.</title>
        <authorList>
            <consortium name="US DOE Joint Genome Institute"/>
            <person name="Copeland A."/>
            <person name="Lucas S."/>
            <person name="Lapidus A."/>
            <person name="Glavina del Rio T."/>
            <person name="Dalin E."/>
            <person name="Tice H."/>
            <person name="Bruce D."/>
            <person name="Goodwin L."/>
            <person name="Pitluck S."/>
            <person name="Chertkov O."/>
            <person name="Brettin T."/>
            <person name="Detter J.C."/>
            <person name="Han C."/>
            <person name="Kuske C.R."/>
            <person name="Schmutz J."/>
            <person name="Larimer F."/>
            <person name="Land M."/>
            <person name="Hauser L."/>
            <person name="Kyrpides N."/>
            <person name="Lykidis A."/>
            <person name="Emerson D."/>
            <person name="Richardson P."/>
        </authorList>
    </citation>
    <scope>NUCLEOTIDE SEQUENCE [LARGE SCALE GENOMIC DNA]</scope>
    <source>
        <strain evidence="2">ATCC 51168 / LMG 8142 / SP-6</strain>
    </source>
</reference>
<name>B1Y3J1_LEPCP</name>
<dbReference type="RefSeq" id="WP_012347279.1">
    <property type="nucleotide sequence ID" value="NC_010524.1"/>
</dbReference>
<dbReference type="EMBL" id="CP001013">
    <property type="protein sequence ID" value="ACB34519.1"/>
    <property type="molecule type" value="Genomic_DNA"/>
</dbReference>
<dbReference type="STRING" id="395495.Lcho_2253"/>
<evidence type="ECO:0008006" key="3">
    <source>
        <dbReference type="Google" id="ProtNLM"/>
    </source>
</evidence>
<evidence type="ECO:0000313" key="2">
    <source>
        <dbReference type="Proteomes" id="UP000001693"/>
    </source>
</evidence>
<sequence>MPAIPPEFKDWINLIQWLATGAIGVTVWLRKPGQDAAEAVTKLRAEVLTLLSRITHRVITVEEHIKHVPTSAELMELEGTVKASAAQTAGLVESMSTMRVQLNRIEAYLLNARDSRL</sequence>
<protein>
    <recommendedName>
        <fullName evidence="3">DUF2730 family protein</fullName>
    </recommendedName>
</protein>
<dbReference type="Proteomes" id="UP000001693">
    <property type="component" value="Chromosome"/>
</dbReference>
<dbReference type="HOGENOM" id="CLU_2081884_0_0_4"/>
<dbReference type="KEGG" id="lch:Lcho_2253"/>
<dbReference type="AlphaFoldDB" id="B1Y3J1"/>
<keyword evidence="2" id="KW-1185">Reference proteome</keyword>
<gene>
    <name evidence="1" type="ordered locus">Lcho_2253</name>
</gene>
<proteinExistence type="predicted"/>